<proteinExistence type="predicted"/>
<protein>
    <submittedName>
        <fullName evidence="1">Uncharacterized protein</fullName>
    </submittedName>
</protein>
<accession>A0A1L3JF40</accession>
<organism evidence="1 2">
    <name type="scientific">Sphingorhabdus lutea</name>
    <dbReference type="NCBI Taxonomy" id="1913578"/>
    <lineage>
        <taxon>Bacteria</taxon>
        <taxon>Pseudomonadati</taxon>
        <taxon>Pseudomonadota</taxon>
        <taxon>Alphaproteobacteria</taxon>
        <taxon>Sphingomonadales</taxon>
        <taxon>Sphingomonadaceae</taxon>
        <taxon>Sphingorhabdus</taxon>
    </lineage>
</organism>
<evidence type="ECO:0000313" key="2">
    <source>
        <dbReference type="Proteomes" id="UP000242561"/>
    </source>
</evidence>
<evidence type="ECO:0000313" key="1">
    <source>
        <dbReference type="EMBL" id="APG63758.1"/>
    </source>
</evidence>
<gene>
    <name evidence="1" type="ORF">LPB140_09625</name>
</gene>
<reference evidence="1 2" key="1">
    <citation type="submission" date="2016-11" db="EMBL/GenBank/DDBJ databases">
        <title>Sphingorhabdus sp. LPB0140, isolated from marine environment.</title>
        <authorList>
            <person name="Kim E."/>
            <person name="Yi H."/>
        </authorList>
    </citation>
    <scope>NUCLEOTIDE SEQUENCE [LARGE SCALE GENOMIC DNA]</scope>
    <source>
        <strain evidence="1 2">LPB0140</strain>
    </source>
</reference>
<dbReference type="Proteomes" id="UP000242561">
    <property type="component" value="Chromosome"/>
</dbReference>
<keyword evidence="2" id="KW-1185">Reference proteome</keyword>
<dbReference type="InterPro" id="IPR046736">
    <property type="entry name" value="DUF6628"/>
</dbReference>
<dbReference type="EMBL" id="CP018154">
    <property type="protein sequence ID" value="APG63758.1"/>
    <property type="molecule type" value="Genomic_DNA"/>
</dbReference>
<name>A0A1L3JF40_9SPHN</name>
<dbReference type="AlphaFoldDB" id="A0A1L3JF40"/>
<dbReference type="KEGG" id="sphl:LPB140_09625"/>
<sequence>MKILPYQVPKSRAQMLILYCVRRMGAWGLHDAMAANAMLNNFGLSYQRPLILLRNYMQESAKTSVKRIKIAPCCCRRATHDEKNMLTILALSLDNPHKATSHLTLLTGMVDNMRLLTCAQALSAAFTDLGHPISSQMQDD</sequence>
<dbReference type="Pfam" id="PF20333">
    <property type="entry name" value="DUF6628"/>
    <property type="match status" value="1"/>
</dbReference>